<dbReference type="Pfam" id="PF13456">
    <property type="entry name" value="RVT_3"/>
    <property type="match status" value="1"/>
</dbReference>
<protein>
    <recommendedName>
        <fullName evidence="2">Integrase catalytic domain-containing protein</fullName>
    </recommendedName>
</protein>
<evidence type="ECO:0000259" key="2">
    <source>
        <dbReference type="PROSITE" id="PS50994"/>
    </source>
</evidence>
<dbReference type="EMBL" id="BKCJ010181237">
    <property type="protein sequence ID" value="GEY46985.1"/>
    <property type="molecule type" value="Genomic_DNA"/>
</dbReference>
<comment type="caution">
    <text evidence="3">The sequence shown here is derived from an EMBL/GenBank/DDBJ whole genome shotgun (WGS) entry which is preliminary data.</text>
</comment>
<dbReference type="InterPro" id="IPR036397">
    <property type="entry name" value="RNaseH_sf"/>
</dbReference>
<evidence type="ECO:0000313" key="3">
    <source>
        <dbReference type="EMBL" id="GEY46985.1"/>
    </source>
</evidence>
<dbReference type="PROSITE" id="PS50994">
    <property type="entry name" value="INTEGRASE"/>
    <property type="match status" value="1"/>
</dbReference>
<dbReference type="InterPro" id="IPR002156">
    <property type="entry name" value="RNaseH_domain"/>
</dbReference>
<keyword evidence="1" id="KW-0175">Coiled coil</keyword>
<dbReference type="GO" id="GO:0015074">
    <property type="term" value="P:DNA integration"/>
    <property type="evidence" value="ECO:0007669"/>
    <property type="project" value="InterPro"/>
</dbReference>
<accession>A0A699HNB4</accession>
<dbReference type="InterPro" id="IPR012337">
    <property type="entry name" value="RNaseH-like_sf"/>
</dbReference>
<dbReference type="GO" id="GO:0003676">
    <property type="term" value="F:nucleic acid binding"/>
    <property type="evidence" value="ECO:0007669"/>
    <property type="project" value="InterPro"/>
</dbReference>
<sequence>MLMLVVEIEVGDMTANDIDNVSCSTDVVKSRQVDLILLDTPEACQDLVDHAAPPGYFTELRHMPNEEFLRQYNVNLARQVAIGSQLRLRFEQEAKLLKKSVAQVARRDKRIQARELEIKNLKVLLETEAETKRAAEVKNVELMRELEDVRAQFSDLKVKENQEKDKIRSKPDKKQEACQSREKFKAFAVDKGRKTKENAKRMVENAYTMGVKNLRSRVDSRLVANQVNGSYVAKEPGMIQYLEKVRAFTSTFKEFSIKQVPRGENEKADALRKIASTTFAHLSKQVLAEELKEKSIDEKEVFGSSGKRKTHILIYEYLAKGILLDEKKKARAIRRKTRRYALTNEVIYKRSFFGPWLHCVGPLQANYILKEIHEGSCSLHVGPRSVVVKALRSGYYWPTIHMDAKKLIRECNDCQFRDNPFKDWCEKICIRQCFASVKHPQAKGLVERENRSLDEGIKAQLDERSKHLIEEISHVLWADQTMIKSTNGETPFSLTYATEVVIPVEIGMPTWRTAKVDMIKNDEALGINLDLLEEKREQAAIQKAKCKAKMEKYYNARARNTSFKQATSSTEAMRQAMRKMKGSLDLSGKDRMRLQKH</sequence>
<feature type="domain" description="Integrase catalytic" evidence="2">
    <location>
        <begin position="398"/>
        <end position="499"/>
    </location>
</feature>
<dbReference type="PANTHER" id="PTHR48475">
    <property type="entry name" value="RIBONUCLEASE H"/>
    <property type="match status" value="1"/>
</dbReference>
<reference evidence="3" key="1">
    <citation type="journal article" date="2019" name="Sci. Rep.">
        <title>Draft genome of Tanacetum cinerariifolium, the natural source of mosquito coil.</title>
        <authorList>
            <person name="Yamashiro T."/>
            <person name="Shiraishi A."/>
            <person name="Satake H."/>
            <person name="Nakayama K."/>
        </authorList>
    </citation>
    <scope>NUCLEOTIDE SEQUENCE</scope>
</reference>
<dbReference type="PANTHER" id="PTHR48475:SF2">
    <property type="entry name" value="RIBONUCLEASE H"/>
    <property type="match status" value="1"/>
</dbReference>
<proteinExistence type="predicted"/>
<dbReference type="InterPro" id="IPR001584">
    <property type="entry name" value="Integrase_cat-core"/>
</dbReference>
<name>A0A699HNB4_TANCI</name>
<dbReference type="AlphaFoldDB" id="A0A699HNB4"/>
<feature type="coiled-coil region" evidence="1">
    <location>
        <begin position="132"/>
        <end position="159"/>
    </location>
</feature>
<dbReference type="InterPro" id="IPR041588">
    <property type="entry name" value="Integrase_H2C2"/>
</dbReference>
<organism evidence="3">
    <name type="scientific">Tanacetum cinerariifolium</name>
    <name type="common">Dalmatian daisy</name>
    <name type="synonym">Chrysanthemum cinerariifolium</name>
    <dbReference type="NCBI Taxonomy" id="118510"/>
    <lineage>
        <taxon>Eukaryota</taxon>
        <taxon>Viridiplantae</taxon>
        <taxon>Streptophyta</taxon>
        <taxon>Embryophyta</taxon>
        <taxon>Tracheophyta</taxon>
        <taxon>Spermatophyta</taxon>
        <taxon>Magnoliopsida</taxon>
        <taxon>eudicotyledons</taxon>
        <taxon>Gunneridae</taxon>
        <taxon>Pentapetalae</taxon>
        <taxon>asterids</taxon>
        <taxon>campanulids</taxon>
        <taxon>Asterales</taxon>
        <taxon>Asteraceae</taxon>
        <taxon>Asteroideae</taxon>
        <taxon>Anthemideae</taxon>
        <taxon>Anthemidinae</taxon>
        <taxon>Tanacetum</taxon>
    </lineage>
</organism>
<dbReference type="Gene3D" id="3.30.420.10">
    <property type="entry name" value="Ribonuclease H-like superfamily/Ribonuclease H"/>
    <property type="match status" value="2"/>
</dbReference>
<evidence type="ECO:0000256" key="1">
    <source>
        <dbReference type="SAM" id="Coils"/>
    </source>
</evidence>
<dbReference type="SUPFAM" id="SSF53098">
    <property type="entry name" value="Ribonuclease H-like"/>
    <property type="match status" value="1"/>
</dbReference>
<gene>
    <name evidence="3" type="ORF">Tci_418959</name>
</gene>
<dbReference type="GO" id="GO:0004523">
    <property type="term" value="F:RNA-DNA hybrid ribonuclease activity"/>
    <property type="evidence" value="ECO:0007669"/>
    <property type="project" value="InterPro"/>
</dbReference>
<dbReference type="Pfam" id="PF17921">
    <property type="entry name" value="Integrase_H2C2"/>
    <property type="match status" value="1"/>
</dbReference>